<organism evidence="2 3">
    <name type="scientific">Amycolatopsis bullii</name>
    <dbReference type="NCBI Taxonomy" id="941987"/>
    <lineage>
        <taxon>Bacteria</taxon>
        <taxon>Bacillati</taxon>
        <taxon>Actinomycetota</taxon>
        <taxon>Actinomycetes</taxon>
        <taxon>Pseudonocardiales</taxon>
        <taxon>Pseudonocardiaceae</taxon>
        <taxon>Amycolatopsis</taxon>
    </lineage>
</organism>
<evidence type="ECO:0000256" key="1">
    <source>
        <dbReference type="SAM" id="MobiDB-lite"/>
    </source>
</evidence>
<evidence type="ECO:0000313" key="3">
    <source>
        <dbReference type="Proteomes" id="UP000649955"/>
    </source>
</evidence>
<protein>
    <submittedName>
        <fullName evidence="2">Uncharacterized protein</fullName>
    </submittedName>
</protein>
<proteinExistence type="predicted"/>
<sequence length="75" mass="7371">MPHAGQPHGLRSRARSPTAVTGTGSGNGGGTASAGSIRVGVAEPLPDAAEPQLEVGKVKAASLCGQRVVTTLARV</sequence>
<dbReference type="Proteomes" id="UP000649955">
    <property type="component" value="Unassembled WGS sequence"/>
</dbReference>
<accession>A0ABQ3KM23</accession>
<comment type="caution">
    <text evidence="2">The sequence shown here is derived from an EMBL/GenBank/DDBJ whole genome shotgun (WGS) entry which is preliminary data.</text>
</comment>
<gene>
    <name evidence="2" type="ORF">GCM10017567_51030</name>
</gene>
<feature type="compositionally biased region" description="Gly residues" evidence="1">
    <location>
        <begin position="23"/>
        <end position="32"/>
    </location>
</feature>
<keyword evidence="3" id="KW-1185">Reference proteome</keyword>
<dbReference type="EMBL" id="BNAW01000025">
    <property type="protein sequence ID" value="GHG25600.1"/>
    <property type="molecule type" value="Genomic_DNA"/>
</dbReference>
<evidence type="ECO:0000313" key="2">
    <source>
        <dbReference type="EMBL" id="GHG25600.1"/>
    </source>
</evidence>
<name>A0ABQ3KM23_9PSEU</name>
<reference evidence="3" key="1">
    <citation type="journal article" date="2019" name="Int. J. Syst. Evol. Microbiol.">
        <title>The Global Catalogue of Microorganisms (GCM) 10K type strain sequencing project: providing services to taxonomists for standard genome sequencing and annotation.</title>
        <authorList>
            <consortium name="The Broad Institute Genomics Platform"/>
            <consortium name="The Broad Institute Genome Sequencing Center for Infectious Disease"/>
            <person name="Wu L."/>
            <person name="Ma J."/>
        </authorList>
    </citation>
    <scope>NUCLEOTIDE SEQUENCE [LARGE SCALE GENOMIC DNA]</scope>
    <source>
        <strain evidence="3">CGMCC 4.7680</strain>
    </source>
</reference>
<feature type="region of interest" description="Disordered" evidence="1">
    <location>
        <begin position="1"/>
        <end position="38"/>
    </location>
</feature>